<proteinExistence type="predicted"/>
<gene>
    <name evidence="2" type="ORF">JTE90_006693</name>
</gene>
<keyword evidence="1" id="KW-0732">Signal</keyword>
<keyword evidence="3" id="KW-1185">Reference proteome</keyword>
<dbReference type="EMBL" id="JAFNEN010001383">
    <property type="protein sequence ID" value="KAG8173978.1"/>
    <property type="molecule type" value="Genomic_DNA"/>
</dbReference>
<dbReference type="AlphaFoldDB" id="A0AAV6TQC1"/>
<dbReference type="Proteomes" id="UP000827092">
    <property type="component" value="Unassembled WGS sequence"/>
</dbReference>
<accession>A0AAV6TQC1</accession>
<evidence type="ECO:0000313" key="3">
    <source>
        <dbReference type="Proteomes" id="UP000827092"/>
    </source>
</evidence>
<name>A0AAV6TQC1_9ARAC</name>
<evidence type="ECO:0000256" key="1">
    <source>
        <dbReference type="SAM" id="SignalP"/>
    </source>
</evidence>
<organism evidence="2 3">
    <name type="scientific">Oedothorax gibbosus</name>
    <dbReference type="NCBI Taxonomy" id="931172"/>
    <lineage>
        <taxon>Eukaryota</taxon>
        <taxon>Metazoa</taxon>
        <taxon>Ecdysozoa</taxon>
        <taxon>Arthropoda</taxon>
        <taxon>Chelicerata</taxon>
        <taxon>Arachnida</taxon>
        <taxon>Araneae</taxon>
        <taxon>Araneomorphae</taxon>
        <taxon>Entelegynae</taxon>
        <taxon>Araneoidea</taxon>
        <taxon>Linyphiidae</taxon>
        <taxon>Erigoninae</taxon>
        <taxon>Oedothorax</taxon>
    </lineage>
</organism>
<feature type="signal peptide" evidence="1">
    <location>
        <begin position="1"/>
        <end position="20"/>
    </location>
</feature>
<sequence>MTLLFPPSLFLILGLSSVRTHTPTTPLTPLFHYLLEFTQLPLLPPDSLCRHIPVLFPRSRHLRPFHSLAALTTPIRTRHVLALLHKPPTYLRHSCTHLHSLPLPPAAAPPPPHAVISPAPRPFLSTLQLLPSNSDIHSPSHTHNPSHLHIVCLPRPILPNFPAHISSTQTLVQISTLIHTPRFIFTSSVHHYPTTHLPILSSSIMSVTTLNPRPSSPYTPALSSLHILRPLPTPTHLSTLSPHHTCPPPPPSSIP</sequence>
<reference evidence="2 3" key="1">
    <citation type="journal article" date="2022" name="Nat. Ecol. Evol.">
        <title>A masculinizing supergene underlies an exaggerated male reproductive morph in a spider.</title>
        <authorList>
            <person name="Hendrickx F."/>
            <person name="De Corte Z."/>
            <person name="Sonet G."/>
            <person name="Van Belleghem S.M."/>
            <person name="Kostlbacher S."/>
            <person name="Vangestel C."/>
        </authorList>
    </citation>
    <scope>NUCLEOTIDE SEQUENCE [LARGE SCALE GENOMIC DNA]</scope>
    <source>
        <strain evidence="2">W744_W776</strain>
    </source>
</reference>
<comment type="caution">
    <text evidence="2">The sequence shown here is derived from an EMBL/GenBank/DDBJ whole genome shotgun (WGS) entry which is preliminary data.</text>
</comment>
<feature type="chain" id="PRO_5043619328" evidence="1">
    <location>
        <begin position="21"/>
        <end position="255"/>
    </location>
</feature>
<evidence type="ECO:0000313" key="2">
    <source>
        <dbReference type="EMBL" id="KAG8173978.1"/>
    </source>
</evidence>
<protein>
    <submittedName>
        <fullName evidence="2">Uncharacterized protein</fullName>
    </submittedName>
</protein>